<evidence type="ECO:0000256" key="5">
    <source>
        <dbReference type="PROSITE-ProRule" id="PRU00175"/>
    </source>
</evidence>
<proteinExistence type="inferred from homology"/>
<evidence type="ECO:0000256" key="3">
    <source>
        <dbReference type="ARBA" id="ARBA00022771"/>
    </source>
</evidence>
<dbReference type="Pfam" id="PF00653">
    <property type="entry name" value="BIR"/>
    <property type="match status" value="2"/>
</dbReference>
<dbReference type="GO" id="GO:0043027">
    <property type="term" value="F:cysteine-type endopeptidase inhibitor activity involved in apoptotic process"/>
    <property type="evidence" value="ECO:0007669"/>
    <property type="project" value="TreeGrafter"/>
</dbReference>
<gene>
    <name evidence="7" type="ORF">FSP39_025415</name>
</gene>
<comment type="similarity">
    <text evidence="1">Belongs to the IAP family.</text>
</comment>
<sequence length="305" mass="34562">MKALPGTIDYRNVEERRKSFQNSSSAILKRKAEDLAKAGFIYCGVKDYVQCVYCNLRLRKWDAKDKPLAEHKIWKPSCPYILSKTKQIQRSMVRVCSDQTNGADYTDSSVRQRTFTRANICVSVQTMAEAGFYLYKDGTDHVRCFSCGIQLVNWKTGEDPWMEHARASAECQHVKRCKGTQFIERARLKNIQKKEEETDEVIDASLQEDGVKAVLDAVTLLDDDQSKEIELEVKASPDDERALRQEENEQLNERMKCRICKEKEVKVVFLPCGHLCSCAQCAPALRTCPVCSNKVSGTLGVSIVG</sequence>
<keyword evidence="3 5" id="KW-0863">Zinc-finger</keyword>
<organism evidence="7 8">
    <name type="scientific">Pinctada imbricata</name>
    <name type="common">Atlantic pearl-oyster</name>
    <name type="synonym">Pinctada martensii</name>
    <dbReference type="NCBI Taxonomy" id="66713"/>
    <lineage>
        <taxon>Eukaryota</taxon>
        <taxon>Metazoa</taxon>
        <taxon>Spiralia</taxon>
        <taxon>Lophotrochozoa</taxon>
        <taxon>Mollusca</taxon>
        <taxon>Bivalvia</taxon>
        <taxon>Autobranchia</taxon>
        <taxon>Pteriomorphia</taxon>
        <taxon>Pterioida</taxon>
        <taxon>Pterioidea</taxon>
        <taxon>Pteriidae</taxon>
        <taxon>Pinctada</taxon>
    </lineage>
</organism>
<dbReference type="InterPro" id="IPR001841">
    <property type="entry name" value="Znf_RING"/>
</dbReference>
<dbReference type="InterPro" id="IPR050784">
    <property type="entry name" value="IAP"/>
</dbReference>
<dbReference type="SUPFAM" id="SSF57924">
    <property type="entry name" value="Inhibitor of apoptosis (IAP) repeat"/>
    <property type="match status" value="2"/>
</dbReference>
<dbReference type="EMBL" id="VSWD01000007">
    <property type="protein sequence ID" value="KAK3099027.1"/>
    <property type="molecule type" value="Genomic_DNA"/>
</dbReference>
<evidence type="ECO:0000256" key="1">
    <source>
        <dbReference type="ARBA" id="ARBA00006672"/>
    </source>
</evidence>
<evidence type="ECO:0000313" key="8">
    <source>
        <dbReference type="Proteomes" id="UP001186944"/>
    </source>
</evidence>
<name>A0AA89C2V4_PINIB</name>
<dbReference type="AlphaFoldDB" id="A0AA89C2V4"/>
<dbReference type="InterPro" id="IPR001370">
    <property type="entry name" value="BIR_rpt"/>
</dbReference>
<feature type="domain" description="RING-type" evidence="6">
    <location>
        <begin position="257"/>
        <end position="292"/>
    </location>
</feature>
<dbReference type="PROSITE" id="PS50089">
    <property type="entry name" value="ZF_RING_2"/>
    <property type="match status" value="1"/>
</dbReference>
<reference evidence="7" key="1">
    <citation type="submission" date="2019-08" db="EMBL/GenBank/DDBJ databases">
        <title>The improved chromosome-level genome for the pearl oyster Pinctada fucata martensii using PacBio sequencing and Hi-C.</title>
        <authorList>
            <person name="Zheng Z."/>
        </authorList>
    </citation>
    <scope>NUCLEOTIDE SEQUENCE</scope>
    <source>
        <strain evidence="7">ZZ-2019</strain>
        <tissue evidence="7">Adductor muscle</tissue>
    </source>
</reference>
<dbReference type="GO" id="GO:0005634">
    <property type="term" value="C:nucleus"/>
    <property type="evidence" value="ECO:0007669"/>
    <property type="project" value="TreeGrafter"/>
</dbReference>
<keyword evidence="8" id="KW-1185">Reference proteome</keyword>
<dbReference type="GO" id="GO:0008270">
    <property type="term" value="F:zinc ion binding"/>
    <property type="evidence" value="ECO:0007669"/>
    <property type="project" value="UniProtKB-KW"/>
</dbReference>
<dbReference type="SMART" id="SM00238">
    <property type="entry name" value="BIR"/>
    <property type="match status" value="2"/>
</dbReference>
<dbReference type="PROSITE" id="PS50143">
    <property type="entry name" value="BIR_REPEAT_2"/>
    <property type="match status" value="2"/>
</dbReference>
<comment type="caution">
    <text evidence="7">The sequence shown here is derived from an EMBL/GenBank/DDBJ whole genome shotgun (WGS) entry which is preliminary data.</text>
</comment>
<accession>A0AA89C2V4</accession>
<dbReference type="Pfam" id="PF13920">
    <property type="entry name" value="zf-C3HC4_3"/>
    <property type="match status" value="1"/>
</dbReference>
<evidence type="ECO:0000313" key="7">
    <source>
        <dbReference type="EMBL" id="KAK3099027.1"/>
    </source>
</evidence>
<dbReference type="InterPro" id="IPR011029">
    <property type="entry name" value="DEATH-like_dom_sf"/>
</dbReference>
<dbReference type="PANTHER" id="PTHR10044">
    <property type="entry name" value="INHIBITOR OF APOPTOSIS"/>
    <property type="match status" value="1"/>
</dbReference>
<dbReference type="Gene3D" id="1.10.533.10">
    <property type="entry name" value="Death Domain, Fas"/>
    <property type="match status" value="1"/>
</dbReference>
<dbReference type="GO" id="GO:0051726">
    <property type="term" value="P:regulation of cell cycle"/>
    <property type="evidence" value="ECO:0007669"/>
    <property type="project" value="TreeGrafter"/>
</dbReference>
<keyword evidence="2" id="KW-0479">Metal-binding</keyword>
<keyword evidence="4" id="KW-0862">Zinc</keyword>
<dbReference type="CDD" id="cd00022">
    <property type="entry name" value="BIR"/>
    <property type="match status" value="2"/>
</dbReference>
<dbReference type="GO" id="GO:0043066">
    <property type="term" value="P:negative regulation of apoptotic process"/>
    <property type="evidence" value="ECO:0007669"/>
    <property type="project" value="TreeGrafter"/>
</dbReference>
<evidence type="ECO:0000259" key="6">
    <source>
        <dbReference type="PROSITE" id="PS50089"/>
    </source>
</evidence>
<protein>
    <recommendedName>
        <fullName evidence="6">RING-type domain-containing protein</fullName>
    </recommendedName>
</protein>
<evidence type="ECO:0000256" key="4">
    <source>
        <dbReference type="ARBA" id="ARBA00022833"/>
    </source>
</evidence>
<dbReference type="GO" id="GO:0005737">
    <property type="term" value="C:cytoplasm"/>
    <property type="evidence" value="ECO:0007669"/>
    <property type="project" value="TreeGrafter"/>
</dbReference>
<dbReference type="GO" id="GO:0031398">
    <property type="term" value="P:positive regulation of protein ubiquitination"/>
    <property type="evidence" value="ECO:0007669"/>
    <property type="project" value="TreeGrafter"/>
</dbReference>
<dbReference type="GO" id="GO:0061630">
    <property type="term" value="F:ubiquitin protein ligase activity"/>
    <property type="evidence" value="ECO:0007669"/>
    <property type="project" value="TreeGrafter"/>
</dbReference>
<evidence type="ECO:0000256" key="2">
    <source>
        <dbReference type="ARBA" id="ARBA00022723"/>
    </source>
</evidence>
<dbReference type="FunFam" id="1.10.1170.10:FF:000002">
    <property type="entry name" value="Baculoviral IAP repeat containing 7"/>
    <property type="match status" value="1"/>
</dbReference>
<dbReference type="Gene3D" id="1.10.1170.10">
    <property type="entry name" value="Inhibitor Of Apoptosis Protein (2mihbC-IAP-1), Chain A"/>
    <property type="match status" value="3"/>
</dbReference>
<dbReference type="SMART" id="SM00184">
    <property type="entry name" value="RING"/>
    <property type="match status" value="1"/>
</dbReference>
<dbReference type="PANTHER" id="PTHR10044:SF139">
    <property type="entry name" value="DEATH-ASSOCIATED INHIBITOR OF APOPTOSIS 2"/>
    <property type="match status" value="1"/>
</dbReference>
<dbReference type="Proteomes" id="UP001186944">
    <property type="component" value="Unassembled WGS sequence"/>
</dbReference>